<dbReference type="GO" id="GO:0005634">
    <property type="term" value="C:nucleus"/>
    <property type="evidence" value="ECO:0007669"/>
    <property type="project" value="UniProtKB-SubCell"/>
</dbReference>
<evidence type="ECO:0000313" key="7">
    <source>
        <dbReference type="EMBL" id="KAJ9585877.1"/>
    </source>
</evidence>
<reference evidence="7" key="2">
    <citation type="submission" date="2023-05" db="EMBL/GenBank/DDBJ databases">
        <authorList>
            <person name="Fouks B."/>
        </authorList>
    </citation>
    <scope>NUCLEOTIDE SEQUENCE</scope>
    <source>
        <strain evidence="7">Stay&amp;Tobe</strain>
        <tissue evidence="7">Testes</tissue>
    </source>
</reference>
<evidence type="ECO:0000259" key="6">
    <source>
        <dbReference type="PROSITE" id="PS50023"/>
    </source>
</evidence>
<feature type="non-terminal residue" evidence="7">
    <location>
        <position position="1"/>
    </location>
</feature>
<sequence length="202" mass="22777">KLLRLETRKHSSTTATWAQRTIHHEICLRTCQYIHATPRPWATWSPNSSTSNCSTPSNTSSSCAAHHHHHHHPPHRPPPPCNNNCDTSSLCHVPRAPRTGPFSDCDAFPPAQPLLHPKLETHPNPSTPPTPPTSVDDVVVCAGCGMRISDRFYLLAVDRRWHASCLQCCQCRQTLDGETTCYAREGNIYCKKDYYRRFAFVV</sequence>
<dbReference type="InterPro" id="IPR047169">
    <property type="entry name" value="ISL1/2-like"/>
</dbReference>
<keyword evidence="2 5" id="KW-0479">Metal-binding</keyword>
<evidence type="ECO:0000256" key="5">
    <source>
        <dbReference type="PROSITE-ProRule" id="PRU00125"/>
    </source>
</evidence>
<evidence type="ECO:0000256" key="2">
    <source>
        <dbReference type="ARBA" id="ARBA00022723"/>
    </source>
</evidence>
<reference evidence="7" key="1">
    <citation type="journal article" date="2023" name="IScience">
        <title>Live-bearing cockroach genome reveals convergent evolutionary mechanisms linked to viviparity in insects and beyond.</title>
        <authorList>
            <person name="Fouks B."/>
            <person name="Harrison M.C."/>
            <person name="Mikhailova A.A."/>
            <person name="Marchal E."/>
            <person name="English S."/>
            <person name="Carruthers M."/>
            <person name="Jennings E.C."/>
            <person name="Chiamaka E.L."/>
            <person name="Frigard R.A."/>
            <person name="Pippel M."/>
            <person name="Attardo G.M."/>
            <person name="Benoit J.B."/>
            <person name="Bornberg-Bauer E."/>
            <person name="Tobe S.S."/>
        </authorList>
    </citation>
    <scope>NUCLEOTIDE SEQUENCE</scope>
    <source>
        <strain evidence="7">Stay&amp;Tobe</strain>
    </source>
</reference>
<feature type="non-terminal residue" evidence="7">
    <location>
        <position position="202"/>
    </location>
</feature>
<dbReference type="Gene3D" id="2.10.110.10">
    <property type="entry name" value="Cysteine Rich Protein"/>
    <property type="match status" value="1"/>
</dbReference>
<comment type="caution">
    <text evidence="7">The sequence shown here is derived from an EMBL/GenBank/DDBJ whole genome shotgun (WGS) entry which is preliminary data.</text>
</comment>
<keyword evidence="4 5" id="KW-0440">LIM domain</keyword>
<keyword evidence="3 5" id="KW-0862">Zinc</keyword>
<dbReference type="PROSITE" id="PS00478">
    <property type="entry name" value="LIM_DOMAIN_1"/>
    <property type="match status" value="1"/>
</dbReference>
<dbReference type="PANTHER" id="PTHR24204:SF8">
    <property type="entry name" value="TAILUP, ISOFORM A"/>
    <property type="match status" value="1"/>
</dbReference>
<dbReference type="GO" id="GO:0045944">
    <property type="term" value="P:positive regulation of transcription by RNA polymerase II"/>
    <property type="evidence" value="ECO:0007669"/>
    <property type="project" value="InterPro"/>
</dbReference>
<dbReference type="Proteomes" id="UP001233999">
    <property type="component" value="Unassembled WGS sequence"/>
</dbReference>
<dbReference type="AlphaFoldDB" id="A0AAD7ZSM8"/>
<dbReference type="GO" id="GO:0046872">
    <property type="term" value="F:metal ion binding"/>
    <property type="evidence" value="ECO:0007669"/>
    <property type="project" value="UniProtKB-KW"/>
</dbReference>
<dbReference type="EMBL" id="JASPKZ010007240">
    <property type="protein sequence ID" value="KAJ9585877.1"/>
    <property type="molecule type" value="Genomic_DNA"/>
</dbReference>
<dbReference type="InterPro" id="IPR001781">
    <property type="entry name" value="Znf_LIM"/>
</dbReference>
<dbReference type="PANTHER" id="PTHR24204">
    <property type="entry name" value="INSULIN GENE ENHANCER PROTEIN"/>
    <property type="match status" value="1"/>
</dbReference>
<evidence type="ECO:0000256" key="3">
    <source>
        <dbReference type="ARBA" id="ARBA00022833"/>
    </source>
</evidence>
<name>A0AAD7ZSM8_DIPPU</name>
<feature type="domain" description="LIM zinc-binding" evidence="6">
    <location>
        <begin position="139"/>
        <end position="200"/>
    </location>
</feature>
<dbReference type="CDD" id="cd09369">
    <property type="entry name" value="LIM1_Lhx2_Lhx9"/>
    <property type="match status" value="1"/>
</dbReference>
<dbReference type="FunFam" id="2.10.110.10:FF:000033">
    <property type="entry name" value="LIM/homeobox protein Lhx9 isoform X2"/>
    <property type="match status" value="1"/>
</dbReference>
<keyword evidence="8" id="KW-1185">Reference proteome</keyword>
<dbReference type="PROSITE" id="PS50023">
    <property type="entry name" value="LIM_DOMAIN_2"/>
    <property type="match status" value="1"/>
</dbReference>
<evidence type="ECO:0000313" key="8">
    <source>
        <dbReference type="Proteomes" id="UP001233999"/>
    </source>
</evidence>
<gene>
    <name evidence="7" type="ORF">L9F63_020476</name>
</gene>
<organism evidence="7 8">
    <name type="scientific">Diploptera punctata</name>
    <name type="common">Pacific beetle cockroach</name>
    <dbReference type="NCBI Taxonomy" id="6984"/>
    <lineage>
        <taxon>Eukaryota</taxon>
        <taxon>Metazoa</taxon>
        <taxon>Ecdysozoa</taxon>
        <taxon>Arthropoda</taxon>
        <taxon>Hexapoda</taxon>
        <taxon>Insecta</taxon>
        <taxon>Pterygota</taxon>
        <taxon>Neoptera</taxon>
        <taxon>Polyneoptera</taxon>
        <taxon>Dictyoptera</taxon>
        <taxon>Blattodea</taxon>
        <taxon>Blaberoidea</taxon>
        <taxon>Blaberidae</taxon>
        <taxon>Diplopterinae</taxon>
        <taxon>Diploptera</taxon>
    </lineage>
</organism>
<dbReference type="SUPFAM" id="SSF57716">
    <property type="entry name" value="Glucocorticoid receptor-like (DNA-binding domain)"/>
    <property type="match status" value="2"/>
</dbReference>
<evidence type="ECO:0000256" key="4">
    <source>
        <dbReference type="ARBA" id="ARBA00023038"/>
    </source>
</evidence>
<accession>A0AAD7ZSM8</accession>
<proteinExistence type="predicted"/>
<dbReference type="GO" id="GO:0000981">
    <property type="term" value="F:DNA-binding transcription factor activity, RNA polymerase II-specific"/>
    <property type="evidence" value="ECO:0007669"/>
    <property type="project" value="InterPro"/>
</dbReference>
<dbReference type="GO" id="GO:0048665">
    <property type="term" value="P:neuron fate specification"/>
    <property type="evidence" value="ECO:0007669"/>
    <property type="project" value="InterPro"/>
</dbReference>
<dbReference type="SMART" id="SM00132">
    <property type="entry name" value="LIM"/>
    <property type="match status" value="1"/>
</dbReference>
<dbReference type="Pfam" id="PF00412">
    <property type="entry name" value="LIM"/>
    <property type="match status" value="1"/>
</dbReference>
<evidence type="ECO:0000256" key="1">
    <source>
        <dbReference type="ARBA" id="ARBA00004123"/>
    </source>
</evidence>
<comment type="subcellular location">
    <subcellularLocation>
        <location evidence="1">Nucleus</location>
    </subcellularLocation>
</comment>
<dbReference type="GO" id="GO:0007409">
    <property type="term" value="P:axonogenesis"/>
    <property type="evidence" value="ECO:0007669"/>
    <property type="project" value="TreeGrafter"/>
</dbReference>
<protein>
    <recommendedName>
        <fullName evidence="6">LIM zinc-binding domain-containing protein</fullName>
    </recommendedName>
</protein>